<dbReference type="PROSITE" id="PS00211">
    <property type="entry name" value="ABC_TRANSPORTER_1"/>
    <property type="match status" value="1"/>
</dbReference>
<keyword evidence="5" id="KW-0547">Nucleotide-binding</keyword>
<keyword evidence="6" id="KW-0067">ATP-binding</keyword>
<keyword evidence="13" id="KW-1185">Reference proteome</keyword>
<feature type="transmembrane region" description="Helical" evidence="10">
    <location>
        <begin position="506"/>
        <end position="530"/>
    </location>
</feature>
<dbReference type="InterPro" id="IPR013525">
    <property type="entry name" value="ABC2_TM"/>
</dbReference>
<protein>
    <recommendedName>
        <fullName evidence="11">ABC transporter domain-containing protein</fullName>
    </recommendedName>
</protein>
<comment type="caution">
    <text evidence="12">The sequence shown here is derived from an EMBL/GenBank/DDBJ whole genome shotgun (WGS) entry which is preliminary data.</text>
</comment>
<feature type="compositionally biased region" description="Polar residues" evidence="9">
    <location>
        <begin position="1"/>
        <end position="10"/>
    </location>
</feature>
<accession>A0ABC8LF84</accession>
<keyword evidence="8 10" id="KW-0472">Membrane</keyword>
<dbReference type="Pfam" id="PF01061">
    <property type="entry name" value="ABC2_membrane"/>
    <property type="match status" value="1"/>
</dbReference>
<dbReference type="PANTHER" id="PTHR48041:SF130">
    <property type="entry name" value="ABC TRANSPORTER DOMAIN-CONTAINING PROTEIN"/>
    <property type="match status" value="1"/>
</dbReference>
<comment type="subcellular location">
    <subcellularLocation>
        <location evidence="1">Membrane</location>
        <topology evidence="1">Multi-pass membrane protein</topology>
    </subcellularLocation>
</comment>
<dbReference type="EMBL" id="CAKOAT010550709">
    <property type="protein sequence ID" value="CAH8382296.1"/>
    <property type="molecule type" value="Genomic_DNA"/>
</dbReference>
<dbReference type="SMART" id="SM00382">
    <property type="entry name" value="AAA"/>
    <property type="match status" value="1"/>
</dbReference>
<dbReference type="InterPro" id="IPR017871">
    <property type="entry name" value="ABC_transporter-like_CS"/>
</dbReference>
<evidence type="ECO:0000256" key="10">
    <source>
        <dbReference type="SAM" id="Phobius"/>
    </source>
</evidence>
<evidence type="ECO:0000256" key="6">
    <source>
        <dbReference type="ARBA" id="ARBA00022840"/>
    </source>
</evidence>
<evidence type="ECO:0000256" key="9">
    <source>
        <dbReference type="SAM" id="MobiDB-lite"/>
    </source>
</evidence>
<dbReference type="Pfam" id="PF19055">
    <property type="entry name" value="ABC2_membrane_7"/>
    <property type="match status" value="1"/>
</dbReference>
<dbReference type="InterPro" id="IPR027417">
    <property type="entry name" value="P-loop_NTPase"/>
</dbReference>
<name>A0ABC8LF84_ERUVS</name>
<feature type="compositionally biased region" description="Polar residues" evidence="9">
    <location>
        <begin position="18"/>
        <end position="34"/>
    </location>
</feature>
<dbReference type="PROSITE" id="PS50893">
    <property type="entry name" value="ABC_TRANSPORTER_2"/>
    <property type="match status" value="1"/>
</dbReference>
<proteinExistence type="inferred from homology"/>
<evidence type="ECO:0000256" key="7">
    <source>
        <dbReference type="ARBA" id="ARBA00022989"/>
    </source>
</evidence>
<dbReference type="InterPro" id="IPR003593">
    <property type="entry name" value="AAA+_ATPase"/>
</dbReference>
<sequence>MMPPNEQESSFPIIPGENRNQTSPVQENRSSSPSHVIPCLDDDDEGGPGPSHRSRQTSVLRQSLRPIILKFEELTYTIKTQTGKRSYWFGSSEPKQNRLILNGVSGIVKPGELLAMLGPSGSGKTTLVTALAGRLQGRLSGTVSYNGEQFTSSMKRRTGFVTQDDVLYPHLTVMETLTYTALLRLPKELTRKEKTQQAETVISDLGLTRCCNSVIGGGLVRGISGGERKRVSIGQEMLVNPSLLLLDEPTSGLDSTTAARIVSTLRSLARGGRTVVTSIHQPSSRLYRMFDKVLVLSEGCPIYSGDSGRVMEYFGSIGFQPGSSFVNPADFVLDLANGITSDTKQNDQVETHGKLDRLEEQNSVKLTLISAYKKNLYPLLKEEVSRTFPQDQTVNRSRAKTVLTNRWPTSWWMQFSVLLTRGLKERRHESFSGLKIFMVMSVSLLSGLLWWHSRVAHIQDQVGLLFFFSVFWGFFPLFNAIFIFPQERPMLIKERSSGIYRLSSYYIARTVGDLPMELILPTIFVTITYWMGGLKSSLTTFIMTLMIVLYNVLVAQGVGLALGAILMDAKKAATLSSVLMLVFLLAGGYYIQHIPGFIAWLKYISFSHYCYKLLVGVQYTWDEVYECGPGLHCSVMDYEGIKNLRLGNMMWDVLALTLMLLLYRVLAYVALRNL</sequence>
<dbReference type="GO" id="GO:0005524">
    <property type="term" value="F:ATP binding"/>
    <property type="evidence" value="ECO:0007669"/>
    <property type="project" value="UniProtKB-KW"/>
</dbReference>
<feature type="region of interest" description="Disordered" evidence="9">
    <location>
        <begin position="1"/>
        <end position="59"/>
    </location>
</feature>
<dbReference type="InterPro" id="IPR003439">
    <property type="entry name" value="ABC_transporter-like_ATP-bd"/>
</dbReference>
<dbReference type="InterPro" id="IPR050352">
    <property type="entry name" value="ABCG_transporters"/>
</dbReference>
<feature type="transmembrane region" description="Helical" evidence="10">
    <location>
        <begin position="434"/>
        <end position="452"/>
    </location>
</feature>
<reference evidence="12 13" key="1">
    <citation type="submission" date="2022-03" db="EMBL/GenBank/DDBJ databases">
        <authorList>
            <person name="Macdonald S."/>
            <person name="Ahmed S."/>
            <person name="Newling K."/>
        </authorList>
    </citation>
    <scope>NUCLEOTIDE SEQUENCE [LARGE SCALE GENOMIC DNA]</scope>
</reference>
<dbReference type="Gene3D" id="3.40.50.300">
    <property type="entry name" value="P-loop containing nucleotide triphosphate hydrolases"/>
    <property type="match status" value="1"/>
</dbReference>
<dbReference type="AlphaFoldDB" id="A0ABC8LF84"/>
<comment type="similarity">
    <text evidence="2">Belongs to the ABC transporter superfamily. ABCG family. Eye pigment precursor importer (TC 3.A.1.204) subfamily.</text>
</comment>
<evidence type="ECO:0000256" key="8">
    <source>
        <dbReference type="ARBA" id="ARBA00023136"/>
    </source>
</evidence>
<evidence type="ECO:0000313" key="12">
    <source>
        <dbReference type="EMBL" id="CAH8382296.1"/>
    </source>
</evidence>
<feature type="transmembrane region" description="Helical" evidence="10">
    <location>
        <begin position="464"/>
        <end position="485"/>
    </location>
</feature>
<dbReference type="PANTHER" id="PTHR48041">
    <property type="entry name" value="ABC TRANSPORTER G FAMILY MEMBER 28"/>
    <property type="match status" value="1"/>
</dbReference>
<feature type="transmembrane region" description="Helical" evidence="10">
    <location>
        <begin position="653"/>
        <end position="671"/>
    </location>
</feature>
<dbReference type="InterPro" id="IPR043926">
    <property type="entry name" value="ABCG_dom"/>
</dbReference>
<keyword evidence="7 10" id="KW-1133">Transmembrane helix</keyword>
<dbReference type="GO" id="GO:0016020">
    <property type="term" value="C:membrane"/>
    <property type="evidence" value="ECO:0007669"/>
    <property type="project" value="UniProtKB-SubCell"/>
</dbReference>
<organism evidence="12 13">
    <name type="scientific">Eruca vesicaria subsp. sativa</name>
    <name type="common">Garden rocket</name>
    <name type="synonym">Eruca sativa</name>
    <dbReference type="NCBI Taxonomy" id="29727"/>
    <lineage>
        <taxon>Eukaryota</taxon>
        <taxon>Viridiplantae</taxon>
        <taxon>Streptophyta</taxon>
        <taxon>Embryophyta</taxon>
        <taxon>Tracheophyta</taxon>
        <taxon>Spermatophyta</taxon>
        <taxon>Magnoliopsida</taxon>
        <taxon>eudicotyledons</taxon>
        <taxon>Gunneridae</taxon>
        <taxon>Pentapetalae</taxon>
        <taxon>rosids</taxon>
        <taxon>malvids</taxon>
        <taxon>Brassicales</taxon>
        <taxon>Brassicaceae</taxon>
        <taxon>Brassiceae</taxon>
        <taxon>Eruca</taxon>
    </lineage>
</organism>
<dbReference type="FunFam" id="3.40.50.300:FF:000337">
    <property type="entry name" value="ABC transporter G family member 22"/>
    <property type="match status" value="1"/>
</dbReference>
<evidence type="ECO:0000256" key="1">
    <source>
        <dbReference type="ARBA" id="ARBA00004141"/>
    </source>
</evidence>
<evidence type="ECO:0000256" key="5">
    <source>
        <dbReference type="ARBA" id="ARBA00022741"/>
    </source>
</evidence>
<gene>
    <name evidence="12" type="ORF">ERUC_LOCUS34779</name>
</gene>
<keyword evidence="4 10" id="KW-0812">Transmembrane</keyword>
<feature type="transmembrane region" description="Helical" evidence="10">
    <location>
        <begin position="572"/>
        <end position="591"/>
    </location>
</feature>
<dbReference type="Proteomes" id="UP001642260">
    <property type="component" value="Unassembled WGS sequence"/>
</dbReference>
<dbReference type="Pfam" id="PF00005">
    <property type="entry name" value="ABC_tran"/>
    <property type="match status" value="1"/>
</dbReference>
<evidence type="ECO:0000256" key="3">
    <source>
        <dbReference type="ARBA" id="ARBA00022448"/>
    </source>
</evidence>
<evidence type="ECO:0000313" key="13">
    <source>
        <dbReference type="Proteomes" id="UP001642260"/>
    </source>
</evidence>
<evidence type="ECO:0000259" key="11">
    <source>
        <dbReference type="PROSITE" id="PS50893"/>
    </source>
</evidence>
<feature type="transmembrane region" description="Helical" evidence="10">
    <location>
        <begin position="542"/>
        <end position="565"/>
    </location>
</feature>
<evidence type="ECO:0000256" key="2">
    <source>
        <dbReference type="ARBA" id="ARBA00005814"/>
    </source>
</evidence>
<keyword evidence="3" id="KW-0813">Transport</keyword>
<dbReference type="SUPFAM" id="SSF52540">
    <property type="entry name" value="P-loop containing nucleoside triphosphate hydrolases"/>
    <property type="match status" value="1"/>
</dbReference>
<feature type="domain" description="ABC transporter" evidence="11">
    <location>
        <begin position="69"/>
        <end position="323"/>
    </location>
</feature>
<evidence type="ECO:0000256" key="4">
    <source>
        <dbReference type="ARBA" id="ARBA00022692"/>
    </source>
</evidence>